<organism evidence="4 5">
    <name type="scientific">Candidatus Brevifilum fermentans</name>
    <dbReference type="NCBI Taxonomy" id="1986204"/>
    <lineage>
        <taxon>Bacteria</taxon>
        <taxon>Bacillati</taxon>
        <taxon>Chloroflexota</taxon>
        <taxon>Anaerolineae</taxon>
        <taxon>Anaerolineales</taxon>
        <taxon>Anaerolineaceae</taxon>
        <taxon>Candidatus Brevifilum</taxon>
    </lineage>
</organism>
<dbReference type="Proteomes" id="UP000195514">
    <property type="component" value="Chromosome I"/>
</dbReference>
<keyword evidence="2" id="KW-1133">Transmembrane helix</keyword>
<dbReference type="PANTHER" id="PTHR31157:SF1">
    <property type="entry name" value="SCP DOMAIN-CONTAINING PROTEIN"/>
    <property type="match status" value="1"/>
</dbReference>
<dbReference type="CDD" id="cd00118">
    <property type="entry name" value="LysM"/>
    <property type="match status" value="1"/>
</dbReference>
<dbReference type="InterPro" id="IPR036779">
    <property type="entry name" value="LysM_dom_sf"/>
</dbReference>
<dbReference type="AlphaFoldDB" id="A0A1Y6K120"/>
<dbReference type="SUPFAM" id="SSF54106">
    <property type="entry name" value="LysM domain"/>
    <property type="match status" value="1"/>
</dbReference>
<keyword evidence="2" id="KW-0812">Transmembrane</keyword>
<evidence type="ECO:0000259" key="3">
    <source>
        <dbReference type="PROSITE" id="PS51782"/>
    </source>
</evidence>
<dbReference type="SUPFAM" id="SSF55797">
    <property type="entry name" value="PR-1-like"/>
    <property type="match status" value="1"/>
</dbReference>
<evidence type="ECO:0000256" key="1">
    <source>
        <dbReference type="SAM" id="MobiDB-lite"/>
    </source>
</evidence>
<dbReference type="Gene3D" id="3.40.33.10">
    <property type="entry name" value="CAP"/>
    <property type="match status" value="1"/>
</dbReference>
<dbReference type="EMBL" id="LT859958">
    <property type="protein sequence ID" value="SMX53331.1"/>
    <property type="molecule type" value="Genomic_DNA"/>
</dbReference>
<dbReference type="PANTHER" id="PTHR31157">
    <property type="entry name" value="SCP DOMAIN-CONTAINING PROTEIN"/>
    <property type="match status" value="1"/>
</dbReference>
<dbReference type="InterPro" id="IPR035940">
    <property type="entry name" value="CAP_sf"/>
</dbReference>
<dbReference type="OrthoDB" id="165574at2"/>
<dbReference type="KEGG" id="abat:CFX1CAM_0265"/>
<evidence type="ECO:0000313" key="5">
    <source>
        <dbReference type="Proteomes" id="UP000195514"/>
    </source>
</evidence>
<proteinExistence type="predicted"/>
<feature type="compositionally biased region" description="Low complexity" evidence="1">
    <location>
        <begin position="280"/>
        <end position="298"/>
    </location>
</feature>
<gene>
    <name evidence="4" type="ORF">CFX1CAM_0265</name>
</gene>
<evidence type="ECO:0000313" key="4">
    <source>
        <dbReference type="EMBL" id="SMX53331.1"/>
    </source>
</evidence>
<dbReference type="CDD" id="cd05379">
    <property type="entry name" value="CAP_bacterial"/>
    <property type="match status" value="1"/>
</dbReference>
<dbReference type="Pfam" id="PF00188">
    <property type="entry name" value="CAP"/>
    <property type="match status" value="1"/>
</dbReference>
<feature type="region of interest" description="Disordered" evidence="1">
    <location>
        <begin position="270"/>
        <end position="298"/>
    </location>
</feature>
<reference evidence="5" key="1">
    <citation type="submission" date="2017-05" db="EMBL/GenBank/DDBJ databases">
        <authorList>
            <person name="Kirkegaard R."/>
            <person name="Mcilroy J S."/>
        </authorList>
    </citation>
    <scope>NUCLEOTIDE SEQUENCE [LARGE SCALE GENOMIC DNA]</scope>
</reference>
<dbReference type="RefSeq" id="WP_087861276.1">
    <property type="nucleotide sequence ID" value="NZ_LT859958.1"/>
</dbReference>
<sequence>MATKAIFKVKCLPAKAYRRQLHNTFWVVVLLISLVLLVFGTPEPGRAQAGAPYEVLAEINGLRVANGLEPLVENQYLNLAAQNHADWIASTLQGGHTGAGGSTPADRALAVGYGGGATVSVTENWARGPGLTAHACVYTMWAPSSAHINNMLTTWHNEFGAGVALDSQGMTVYVVKFGHVIGSAPPPRTSVPSGPTGTPAPLIQPIATAQANPDGSVIHIVQFGQTLWGIAEAYQINMVALLEQNYLTEDAAIFPGQKLLIVPAGSGTGTESVKNLGEETTPTPTKEPTSTPTLTRTPFPTRTVITATPIPEPNPSGQFFINLFNGDTLGIGISLVVVSLLGLALLWFTSSRLK</sequence>
<dbReference type="PROSITE" id="PS51782">
    <property type="entry name" value="LYSM"/>
    <property type="match status" value="1"/>
</dbReference>
<protein>
    <recommendedName>
        <fullName evidence="3">LysM domain-containing protein</fullName>
    </recommendedName>
</protein>
<keyword evidence="2" id="KW-0472">Membrane</keyword>
<dbReference type="InterPro" id="IPR018392">
    <property type="entry name" value="LysM"/>
</dbReference>
<keyword evidence="5" id="KW-1185">Reference proteome</keyword>
<feature type="domain" description="LysM" evidence="3">
    <location>
        <begin position="217"/>
        <end position="261"/>
    </location>
</feature>
<evidence type="ECO:0000256" key="2">
    <source>
        <dbReference type="SAM" id="Phobius"/>
    </source>
</evidence>
<name>A0A1Y6K120_9CHLR</name>
<feature type="transmembrane region" description="Helical" evidence="2">
    <location>
        <begin position="21"/>
        <end position="39"/>
    </location>
</feature>
<accession>A0A1Y6K120</accession>
<dbReference type="SMART" id="SM00257">
    <property type="entry name" value="LysM"/>
    <property type="match status" value="1"/>
</dbReference>
<dbReference type="Gene3D" id="3.10.350.10">
    <property type="entry name" value="LysM domain"/>
    <property type="match status" value="1"/>
</dbReference>
<dbReference type="InterPro" id="IPR014044">
    <property type="entry name" value="CAP_dom"/>
</dbReference>
<dbReference type="Pfam" id="PF01476">
    <property type="entry name" value="LysM"/>
    <property type="match status" value="1"/>
</dbReference>
<feature type="transmembrane region" description="Helical" evidence="2">
    <location>
        <begin position="329"/>
        <end position="348"/>
    </location>
</feature>